<sequence>MKNTIYLPTLKKVKIVNYSLYNKDIEYDFIEGVNLIIGGNGVGKTTFINIVKYALIGLYKNDLTVRNYNNEKRFTREVYTNCNTYFRNRTKEEATDKDGYVELFFDIKDTAFTVRRSLYNTELLSATYTENGKVYCIEGEAIKQDKYARYENSSDEEKEKYLQFNYEEKVRKKANLSDFNDFIFFINQILLFDEARKNVLWSEEAQDRLHSNYLNNPELETKRKELNFEAKYQDSIARHRQEEIKAINRVVKRIDAENNSQNAGKDKKLELVEKIETLEKNLVNMQSSRNEIQKEVSRLYKKVSDISSSINEKEKLKEKEESKQDKEYWIGVNPKYNIYKKQIFSNQLCPMCNSIIGEDENNLFNNEDKCFLCHSSLVQTKEDSELIKQLRIDINSLSEERKKNEVFIVAQEGELKILDSEVRKIKVDLFKNRTQLRAIEDAEESKNDKAKEESSYIAMMERLEELSMEKERASILSEKCREEGKEIVKRIEEDLIKSTKSISSIFENFAEAFLHVPCFLTFDLPGNAKSKRFIPVIDGKLRFDEDELSESQRFFVDYFFRMSILGYFYECPTFYICETPDSSLDISYEENAANTLLKYIERPNSLILTSNLNNSTFIKAILNRTKRVSVLNLLRYGKASKVQKQHLALQELAKEIEEIIYGQT</sequence>
<keyword evidence="3" id="KW-1185">Reference proteome</keyword>
<accession>A0A7X2NP08</accession>
<keyword evidence="1" id="KW-0175">Coiled coil</keyword>
<dbReference type="EMBL" id="VUMD01000015">
    <property type="protein sequence ID" value="MSS37843.1"/>
    <property type="molecule type" value="Genomic_DNA"/>
</dbReference>
<evidence type="ECO:0000313" key="2">
    <source>
        <dbReference type="EMBL" id="MSS37843.1"/>
    </source>
</evidence>
<organism evidence="2 3">
    <name type="scientific">Clostridium porci</name>
    <dbReference type="NCBI Taxonomy" id="2605778"/>
    <lineage>
        <taxon>Bacteria</taxon>
        <taxon>Bacillati</taxon>
        <taxon>Bacillota</taxon>
        <taxon>Clostridia</taxon>
        <taxon>Eubacteriales</taxon>
        <taxon>Clostridiaceae</taxon>
        <taxon>Clostridium</taxon>
    </lineage>
</organism>
<dbReference type="Gene3D" id="3.40.50.300">
    <property type="entry name" value="P-loop containing nucleotide triphosphate hydrolases"/>
    <property type="match status" value="2"/>
</dbReference>
<gene>
    <name evidence="2" type="ORF">FYJ39_15045</name>
</gene>
<dbReference type="RefSeq" id="WP_154473289.1">
    <property type="nucleotide sequence ID" value="NZ_VUMD01000015.1"/>
</dbReference>
<evidence type="ECO:0000256" key="1">
    <source>
        <dbReference type="SAM" id="Coils"/>
    </source>
</evidence>
<reference evidence="2 3" key="1">
    <citation type="submission" date="2019-08" db="EMBL/GenBank/DDBJ databases">
        <title>In-depth cultivation of the pig gut microbiome towards novel bacterial diversity and tailored functional studies.</title>
        <authorList>
            <person name="Wylensek D."/>
            <person name="Hitch T.C.A."/>
            <person name="Clavel T."/>
        </authorList>
    </citation>
    <scope>NUCLEOTIDE SEQUENCE [LARGE SCALE GENOMIC DNA]</scope>
    <source>
        <strain evidence="2 3">WCA-389-WT-23D1</strain>
    </source>
</reference>
<feature type="coiled-coil region" evidence="1">
    <location>
        <begin position="268"/>
        <end position="326"/>
    </location>
</feature>
<comment type="caution">
    <text evidence="2">The sequence shown here is derived from an EMBL/GenBank/DDBJ whole genome shotgun (WGS) entry which is preliminary data.</text>
</comment>
<dbReference type="AlphaFoldDB" id="A0A7X2NP08"/>
<protein>
    <submittedName>
        <fullName evidence="2">Uncharacterized protein</fullName>
    </submittedName>
</protein>
<evidence type="ECO:0000313" key="3">
    <source>
        <dbReference type="Proteomes" id="UP000429958"/>
    </source>
</evidence>
<dbReference type="InterPro" id="IPR027417">
    <property type="entry name" value="P-loop_NTPase"/>
</dbReference>
<proteinExistence type="predicted"/>
<name>A0A7X2NP08_9CLOT</name>
<dbReference type="Proteomes" id="UP000429958">
    <property type="component" value="Unassembled WGS sequence"/>
</dbReference>
<dbReference type="SUPFAM" id="SSF52540">
    <property type="entry name" value="P-loop containing nucleoside triphosphate hydrolases"/>
    <property type="match status" value="1"/>
</dbReference>